<dbReference type="InterPro" id="IPR024156">
    <property type="entry name" value="Small_GTPase_ARF"/>
</dbReference>
<keyword evidence="7" id="KW-1185">Reference proteome</keyword>
<organism evidence="6 7">
    <name type="scientific">Cryoendolithus antarcticus</name>
    <dbReference type="NCBI Taxonomy" id="1507870"/>
    <lineage>
        <taxon>Eukaryota</taxon>
        <taxon>Fungi</taxon>
        <taxon>Dikarya</taxon>
        <taxon>Ascomycota</taxon>
        <taxon>Pezizomycotina</taxon>
        <taxon>Dothideomycetes</taxon>
        <taxon>Dothideomycetidae</taxon>
        <taxon>Cladosporiales</taxon>
        <taxon>Cladosporiaceae</taxon>
        <taxon>Cryoendolithus</taxon>
    </lineage>
</organism>
<dbReference type="SUPFAM" id="SSF52540">
    <property type="entry name" value="P-loop containing nucleoside triphosphate hydrolases"/>
    <property type="match status" value="1"/>
</dbReference>
<keyword evidence="1 3" id="KW-0547">Nucleotide-binding</keyword>
<evidence type="ECO:0000256" key="2">
    <source>
        <dbReference type="ARBA" id="ARBA00023134"/>
    </source>
</evidence>
<protein>
    <submittedName>
        <fullName evidence="6">ADP-ribosylation factor-like protein 1</fullName>
    </submittedName>
</protein>
<dbReference type="GO" id="GO:0046872">
    <property type="term" value="F:metal ion binding"/>
    <property type="evidence" value="ECO:0007669"/>
    <property type="project" value="UniProtKB-KW"/>
</dbReference>
<dbReference type="InterPro" id="IPR006689">
    <property type="entry name" value="Small_GTPase_ARF/SAR"/>
</dbReference>
<dbReference type="GO" id="GO:0005525">
    <property type="term" value="F:GTP binding"/>
    <property type="evidence" value="ECO:0007669"/>
    <property type="project" value="UniProtKB-KW"/>
</dbReference>
<dbReference type="STRING" id="1507870.A0A1V8SQK8"/>
<dbReference type="CDD" id="cd04151">
    <property type="entry name" value="Arl1"/>
    <property type="match status" value="1"/>
</dbReference>
<accession>A0A1V8SQK8</accession>
<sequence>MGSALSIFTKLLWTKKEIRILILGLDNAGKTTLLYRLKIGEVVTTIPTIGFNVESITYRNLSFNVWDLGGQTSIRPYWRCYYANTAAVVFVVDSTDVERLEIAGEELRAMLGEEELRDAALLVFANKQDSKGARGAGEISEALGLGGLKDRNWSIMGCSAIDGKGVNEGMDWLVQTVGDASTYIRGGLTGFVKTITLKVKSPSSLGKNGRGSLVLELPDTRQDLQMNLAHVGVPAAQAAARHVAPQAYGPAEWKW</sequence>
<dbReference type="GO" id="GO:0003924">
    <property type="term" value="F:GTPase activity"/>
    <property type="evidence" value="ECO:0007669"/>
    <property type="project" value="InterPro"/>
</dbReference>
<keyword evidence="2 3" id="KW-0342">GTP-binding</keyword>
<dbReference type="PRINTS" id="PR00328">
    <property type="entry name" value="SAR1GTPBP"/>
</dbReference>
<dbReference type="PANTHER" id="PTHR11711">
    <property type="entry name" value="ADP RIBOSYLATION FACTOR-RELATED"/>
    <property type="match status" value="1"/>
</dbReference>
<reference evidence="7" key="1">
    <citation type="submission" date="2017-03" db="EMBL/GenBank/DDBJ databases">
        <title>Genomes of endolithic fungi from Antarctica.</title>
        <authorList>
            <person name="Coleine C."/>
            <person name="Masonjones S."/>
            <person name="Stajich J.E."/>
        </authorList>
    </citation>
    <scope>NUCLEOTIDE SEQUENCE [LARGE SCALE GENOMIC DNA]</scope>
    <source>
        <strain evidence="7">CCFEE 5527</strain>
    </source>
</reference>
<dbReference type="PROSITE" id="PS51417">
    <property type="entry name" value="ARF"/>
    <property type="match status" value="1"/>
</dbReference>
<evidence type="ECO:0000256" key="3">
    <source>
        <dbReference type="PIRSR" id="PIRSR606689-1"/>
    </source>
</evidence>
<evidence type="ECO:0000256" key="1">
    <source>
        <dbReference type="ARBA" id="ARBA00022741"/>
    </source>
</evidence>
<comment type="similarity">
    <text evidence="5">Belongs to the small GTPase superfamily. Arf family.</text>
</comment>
<dbReference type="InParanoid" id="A0A1V8SQK8"/>
<keyword evidence="4" id="KW-0479">Metal-binding</keyword>
<dbReference type="Gene3D" id="3.40.50.300">
    <property type="entry name" value="P-loop containing nucleotide triphosphate hydrolases"/>
    <property type="match status" value="1"/>
</dbReference>
<dbReference type="Pfam" id="PF00025">
    <property type="entry name" value="Arf"/>
    <property type="match status" value="1"/>
</dbReference>
<keyword evidence="4" id="KW-0460">Magnesium</keyword>
<dbReference type="SMART" id="SM00175">
    <property type="entry name" value="RAB"/>
    <property type="match status" value="1"/>
</dbReference>
<feature type="binding site" evidence="3">
    <location>
        <begin position="126"/>
        <end position="129"/>
    </location>
    <ligand>
        <name>GTP</name>
        <dbReference type="ChEBI" id="CHEBI:37565"/>
    </ligand>
</feature>
<evidence type="ECO:0000313" key="6">
    <source>
        <dbReference type="EMBL" id="OQO01318.1"/>
    </source>
</evidence>
<dbReference type="InterPro" id="IPR027417">
    <property type="entry name" value="P-loop_NTPase"/>
</dbReference>
<dbReference type="SMART" id="SM00178">
    <property type="entry name" value="SAR"/>
    <property type="match status" value="1"/>
</dbReference>
<dbReference type="InterPro" id="IPR005225">
    <property type="entry name" value="Small_GTP-bd"/>
</dbReference>
<proteinExistence type="inferred from homology"/>
<feature type="binding site" evidence="4">
    <location>
        <position position="31"/>
    </location>
    <ligand>
        <name>Mg(2+)</name>
        <dbReference type="ChEBI" id="CHEBI:18420"/>
    </ligand>
</feature>
<name>A0A1V8SQK8_9PEZI</name>
<feature type="binding site" evidence="3">
    <location>
        <begin position="24"/>
        <end position="31"/>
    </location>
    <ligand>
        <name>GTP</name>
        <dbReference type="ChEBI" id="CHEBI:37565"/>
    </ligand>
</feature>
<dbReference type="EMBL" id="NAJO01000031">
    <property type="protein sequence ID" value="OQO01318.1"/>
    <property type="molecule type" value="Genomic_DNA"/>
</dbReference>
<gene>
    <name evidence="6" type="ORF">B0A48_12873</name>
</gene>
<evidence type="ECO:0000256" key="4">
    <source>
        <dbReference type="PIRSR" id="PIRSR606689-2"/>
    </source>
</evidence>
<dbReference type="FunFam" id="3.40.50.300:FF:000624">
    <property type="entry name" value="ADP-ribosylation factor 1"/>
    <property type="match status" value="1"/>
</dbReference>
<dbReference type="Proteomes" id="UP000192596">
    <property type="component" value="Unassembled WGS sequence"/>
</dbReference>
<dbReference type="OrthoDB" id="2011769at2759"/>
<dbReference type="SMART" id="SM00177">
    <property type="entry name" value="ARF"/>
    <property type="match status" value="1"/>
</dbReference>
<dbReference type="AlphaFoldDB" id="A0A1V8SQK8"/>
<feature type="binding site" evidence="4">
    <location>
        <position position="48"/>
    </location>
    <ligand>
        <name>Mg(2+)</name>
        <dbReference type="ChEBI" id="CHEBI:18420"/>
    </ligand>
</feature>
<evidence type="ECO:0000256" key="5">
    <source>
        <dbReference type="RuleBase" id="RU003925"/>
    </source>
</evidence>
<comment type="caution">
    <text evidence="6">The sequence shown here is derived from an EMBL/GenBank/DDBJ whole genome shotgun (WGS) entry which is preliminary data.</text>
</comment>
<dbReference type="FunCoup" id="A0A1V8SQK8">
    <property type="interactions" value="858"/>
</dbReference>
<feature type="binding site" evidence="3">
    <location>
        <position position="70"/>
    </location>
    <ligand>
        <name>GTP</name>
        <dbReference type="ChEBI" id="CHEBI:37565"/>
    </ligand>
</feature>
<evidence type="ECO:0000313" key="7">
    <source>
        <dbReference type="Proteomes" id="UP000192596"/>
    </source>
</evidence>
<dbReference type="NCBIfam" id="TIGR00231">
    <property type="entry name" value="small_GTP"/>
    <property type="match status" value="1"/>
</dbReference>